<keyword evidence="10" id="KW-1185">Reference proteome</keyword>
<comment type="caution">
    <text evidence="9">The sequence shown here is derived from an EMBL/GenBank/DDBJ whole genome shotgun (WGS) entry which is preliminary data.</text>
</comment>
<feature type="DNA-binding region" description="HMG box" evidence="5">
    <location>
        <begin position="54"/>
        <end position="173"/>
    </location>
</feature>
<feature type="domain" description="HMG box" evidence="8">
    <location>
        <begin position="54"/>
        <end position="173"/>
    </location>
</feature>
<dbReference type="EMBL" id="JATAAI010000010">
    <property type="protein sequence ID" value="KAK1742935.1"/>
    <property type="molecule type" value="Genomic_DNA"/>
</dbReference>
<dbReference type="GO" id="GO:0008270">
    <property type="term" value="F:zinc ion binding"/>
    <property type="evidence" value="ECO:0007669"/>
    <property type="project" value="UniProtKB-KW"/>
</dbReference>
<dbReference type="PROSITE" id="PS01359">
    <property type="entry name" value="ZF_PHD_1"/>
    <property type="match status" value="1"/>
</dbReference>
<feature type="region of interest" description="Disordered" evidence="6">
    <location>
        <begin position="180"/>
        <end position="220"/>
    </location>
</feature>
<dbReference type="InterPro" id="IPR036910">
    <property type="entry name" value="HMG_box_dom_sf"/>
</dbReference>
<dbReference type="SMART" id="SM00249">
    <property type="entry name" value="PHD"/>
    <property type="match status" value="1"/>
</dbReference>
<evidence type="ECO:0000313" key="9">
    <source>
        <dbReference type="EMBL" id="KAK1742935.1"/>
    </source>
</evidence>
<evidence type="ECO:0000256" key="3">
    <source>
        <dbReference type="ARBA" id="ARBA00022833"/>
    </source>
</evidence>
<dbReference type="Pfam" id="PF00628">
    <property type="entry name" value="PHD"/>
    <property type="match status" value="1"/>
</dbReference>
<accession>A0AAD9DEL8</accession>
<keyword evidence="2 4" id="KW-0863">Zinc-finger</keyword>
<evidence type="ECO:0000256" key="2">
    <source>
        <dbReference type="ARBA" id="ARBA00022771"/>
    </source>
</evidence>
<evidence type="ECO:0000256" key="5">
    <source>
        <dbReference type="PROSITE-ProRule" id="PRU00267"/>
    </source>
</evidence>
<evidence type="ECO:0000259" key="7">
    <source>
        <dbReference type="PROSITE" id="PS50016"/>
    </source>
</evidence>
<organism evidence="9 10">
    <name type="scientific">Skeletonema marinoi</name>
    <dbReference type="NCBI Taxonomy" id="267567"/>
    <lineage>
        <taxon>Eukaryota</taxon>
        <taxon>Sar</taxon>
        <taxon>Stramenopiles</taxon>
        <taxon>Ochrophyta</taxon>
        <taxon>Bacillariophyta</taxon>
        <taxon>Coscinodiscophyceae</taxon>
        <taxon>Thalassiosirophycidae</taxon>
        <taxon>Thalassiosirales</taxon>
        <taxon>Skeletonemataceae</taxon>
        <taxon>Skeletonema</taxon>
        <taxon>Skeletonema marinoi-dohrnii complex</taxon>
    </lineage>
</organism>
<keyword evidence="3" id="KW-0862">Zinc</keyword>
<feature type="compositionally biased region" description="Low complexity" evidence="6">
    <location>
        <begin position="39"/>
        <end position="50"/>
    </location>
</feature>
<keyword evidence="5" id="KW-0539">Nucleus</keyword>
<keyword evidence="5" id="KW-0238">DNA-binding</keyword>
<sequence length="301" mass="33539">MASPVQALLRLKSSDEADFESAKPSSTKNDHSSRKTLESSADSAAAGSNAPPKPLRPLSAYHVFFQLEREYILQSMGGDDAETNMQEHKILLTNAPKRYASVKVFKDWHARPGKRQRRKHRKSHGQIGFQELSQTISQRWAEIDKTDPDVKTFVQNIANIELEEYQQDMKAYKELTKHLPQETKKAAKPAKAAKVSKAKKPAATKTRSSPSLVSQDGKVPEGGNQVAAAAMLLMQVSVDKCHVCKKEGELIACELCNKLYHVACLDLRADEIPVQWHCSSCSSPPQEKAQARNHSKRRKGQ</sequence>
<dbReference type="Proteomes" id="UP001224775">
    <property type="component" value="Unassembled WGS sequence"/>
</dbReference>
<dbReference type="InterPro" id="IPR009071">
    <property type="entry name" value="HMG_box_dom"/>
</dbReference>
<dbReference type="PROSITE" id="PS50118">
    <property type="entry name" value="HMG_BOX_2"/>
    <property type="match status" value="1"/>
</dbReference>
<feature type="domain" description="PHD-type" evidence="7">
    <location>
        <begin position="238"/>
        <end position="284"/>
    </location>
</feature>
<name>A0AAD9DEL8_9STRA</name>
<dbReference type="InterPro" id="IPR013083">
    <property type="entry name" value="Znf_RING/FYVE/PHD"/>
</dbReference>
<protein>
    <recommendedName>
        <fullName evidence="11">PHD-type domain-containing protein</fullName>
    </recommendedName>
</protein>
<feature type="compositionally biased region" description="Basic and acidic residues" evidence="6">
    <location>
        <begin position="28"/>
        <end position="37"/>
    </location>
</feature>
<evidence type="ECO:0000256" key="4">
    <source>
        <dbReference type="PROSITE-ProRule" id="PRU00146"/>
    </source>
</evidence>
<dbReference type="GO" id="GO:0003677">
    <property type="term" value="F:DNA binding"/>
    <property type="evidence" value="ECO:0007669"/>
    <property type="project" value="UniProtKB-UniRule"/>
</dbReference>
<proteinExistence type="predicted"/>
<evidence type="ECO:0000313" key="10">
    <source>
        <dbReference type="Proteomes" id="UP001224775"/>
    </source>
</evidence>
<feature type="compositionally biased region" description="Basic residues" evidence="6">
    <location>
        <begin position="291"/>
        <end position="301"/>
    </location>
</feature>
<dbReference type="Gene3D" id="1.10.30.10">
    <property type="entry name" value="High mobility group box domain"/>
    <property type="match status" value="1"/>
</dbReference>
<evidence type="ECO:0008006" key="11">
    <source>
        <dbReference type="Google" id="ProtNLM"/>
    </source>
</evidence>
<gene>
    <name evidence="9" type="ORF">QTG54_006532</name>
</gene>
<dbReference type="PROSITE" id="PS50016">
    <property type="entry name" value="ZF_PHD_2"/>
    <property type="match status" value="1"/>
</dbReference>
<dbReference type="InterPro" id="IPR019786">
    <property type="entry name" value="Zinc_finger_PHD-type_CS"/>
</dbReference>
<evidence type="ECO:0000259" key="8">
    <source>
        <dbReference type="PROSITE" id="PS50118"/>
    </source>
</evidence>
<dbReference type="InterPro" id="IPR001965">
    <property type="entry name" value="Znf_PHD"/>
</dbReference>
<evidence type="ECO:0000256" key="6">
    <source>
        <dbReference type="SAM" id="MobiDB-lite"/>
    </source>
</evidence>
<reference evidence="9" key="1">
    <citation type="submission" date="2023-06" db="EMBL/GenBank/DDBJ databases">
        <title>Survivors Of The Sea: Transcriptome response of Skeletonema marinoi to long-term dormancy.</title>
        <authorList>
            <person name="Pinder M.I.M."/>
            <person name="Kourtchenko O."/>
            <person name="Robertson E.K."/>
            <person name="Larsson T."/>
            <person name="Maumus F."/>
            <person name="Osuna-Cruz C.M."/>
            <person name="Vancaester E."/>
            <person name="Stenow R."/>
            <person name="Vandepoele K."/>
            <person name="Ploug H."/>
            <person name="Bruchert V."/>
            <person name="Godhe A."/>
            <person name="Topel M."/>
        </authorList>
    </citation>
    <scope>NUCLEOTIDE SEQUENCE</scope>
    <source>
        <strain evidence="9">R05AC</strain>
    </source>
</reference>
<dbReference type="SUPFAM" id="SSF47095">
    <property type="entry name" value="HMG-box"/>
    <property type="match status" value="1"/>
</dbReference>
<dbReference type="InterPro" id="IPR011011">
    <property type="entry name" value="Znf_FYVE_PHD"/>
</dbReference>
<dbReference type="InterPro" id="IPR019787">
    <property type="entry name" value="Znf_PHD-finger"/>
</dbReference>
<evidence type="ECO:0000256" key="1">
    <source>
        <dbReference type="ARBA" id="ARBA00022723"/>
    </source>
</evidence>
<dbReference type="SUPFAM" id="SSF57903">
    <property type="entry name" value="FYVE/PHD zinc finger"/>
    <property type="match status" value="1"/>
</dbReference>
<dbReference type="Gene3D" id="3.30.40.10">
    <property type="entry name" value="Zinc/RING finger domain, C3HC4 (zinc finger)"/>
    <property type="match status" value="1"/>
</dbReference>
<dbReference type="AlphaFoldDB" id="A0AAD9DEL8"/>
<feature type="region of interest" description="Disordered" evidence="6">
    <location>
        <begin position="279"/>
        <end position="301"/>
    </location>
</feature>
<dbReference type="PANTHER" id="PTHR24102:SF28">
    <property type="entry name" value="PHD-TYPE DOMAIN-CONTAINING PROTEIN"/>
    <property type="match status" value="1"/>
</dbReference>
<dbReference type="PANTHER" id="PTHR24102">
    <property type="entry name" value="PHD FINGER PROTEIN"/>
    <property type="match status" value="1"/>
</dbReference>
<keyword evidence="1" id="KW-0479">Metal-binding</keyword>
<feature type="region of interest" description="Disordered" evidence="6">
    <location>
        <begin position="1"/>
        <end position="53"/>
    </location>
</feature>
<dbReference type="GO" id="GO:0005634">
    <property type="term" value="C:nucleus"/>
    <property type="evidence" value="ECO:0007669"/>
    <property type="project" value="UniProtKB-UniRule"/>
</dbReference>